<evidence type="ECO:0008006" key="3">
    <source>
        <dbReference type="Google" id="ProtNLM"/>
    </source>
</evidence>
<keyword evidence="2" id="KW-1185">Reference proteome</keyword>
<comment type="caution">
    <text evidence="1">The sequence shown here is derived from an EMBL/GenBank/DDBJ whole genome shotgun (WGS) entry which is preliminary data.</text>
</comment>
<dbReference type="EMBL" id="NBIM01000001">
    <property type="protein sequence ID" value="OXY81960.1"/>
    <property type="molecule type" value="Genomic_DNA"/>
</dbReference>
<proteinExistence type="predicted"/>
<accession>A0A233REY4</accession>
<organism evidence="1 2">
    <name type="scientific">Oceanimonas doudoroffii</name>
    <dbReference type="NCBI Taxonomy" id="84158"/>
    <lineage>
        <taxon>Bacteria</taxon>
        <taxon>Pseudomonadati</taxon>
        <taxon>Pseudomonadota</taxon>
        <taxon>Gammaproteobacteria</taxon>
        <taxon>Aeromonadales</taxon>
        <taxon>Aeromonadaceae</taxon>
        <taxon>Oceanimonas</taxon>
    </lineage>
</organism>
<sequence length="268" mass="30763">MSINPPLLLLAGALLLTGCDRDRTSGLCTRFPQFCADLHGDSWCNAERDALVQARYERAGAAGDAGRYRLMSSLEDYRQCLDPLLDIEYTKRHERKNDKVETLVDITEELERLEAQTADSDYPYLQLWRWQRHGDRAARNAFIAQAERPAMQQADLQLALARLVRHRDPEATEQALHRALVLLPAGEQPPADLMGTLVELYVSQQRYQEAWIWTTIMKELKDSQQVDWGQMASHVRFDEDQQARLRQQADAIVRQLQQGRYQHGGAAY</sequence>
<gene>
    <name evidence="1" type="ORF">B6S08_00025</name>
</gene>
<dbReference type="OrthoDB" id="5900133at2"/>
<dbReference type="RefSeq" id="WP_094198739.1">
    <property type="nucleotide sequence ID" value="NZ_NBIM01000001.1"/>
</dbReference>
<evidence type="ECO:0000313" key="2">
    <source>
        <dbReference type="Proteomes" id="UP000242757"/>
    </source>
</evidence>
<name>A0A233REY4_9GAMM</name>
<dbReference type="Pfam" id="PF11207">
    <property type="entry name" value="DUF2989"/>
    <property type="match status" value="1"/>
</dbReference>
<dbReference type="InterPro" id="IPR021372">
    <property type="entry name" value="DUF2989"/>
</dbReference>
<dbReference type="Proteomes" id="UP000242757">
    <property type="component" value="Unassembled WGS sequence"/>
</dbReference>
<evidence type="ECO:0000313" key="1">
    <source>
        <dbReference type="EMBL" id="OXY81960.1"/>
    </source>
</evidence>
<dbReference type="AlphaFoldDB" id="A0A233REY4"/>
<reference evidence="1 2" key="1">
    <citation type="submission" date="2017-08" db="EMBL/GenBank/DDBJ databases">
        <title>A Genome Sequence of Oceanimonas doudoroffii ATCC 27123T.</title>
        <authorList>
            <person name="Brennan M.A."/>
            <person name="Maclea K.S."/>
            <person name="Mcclelland W.D."/>
            <person name="Trachtenberg A.M."/>
        </authorList>
    </citation>
    <scope>NUCLEOTIDE SEQUENCE [LARGE SCALE GENOMIC DNA]</scope>
    <source>
        <strain evidence="1 2">ATCC 27123</strain>
    </source>
</reference>
<protein>
    <recommendedName>
        <fullName evidence="3">DUF2989 domain-containing protein</fullName>
    </recommendedName>
</protein>